<evidence type="ECO:0000256" key="4">
    <source>
        <dbReference type="ARBA" id="ARBA00022989"/>
    </source>
</evidence>
<evidence type="ECO:0000256" key="2">
    <source>
        <dbReference type="ARBA" id="ARBA00007520"/>
    </source>
</evidence>
<dbReference type="FunFam" id="1.20.1250.20:FF:000196">
    <property type="entry name" value="MFS toxin efflux pump (AflT)"/>
    <property type="match status" value="1"/>
</dbReference>
<keyword evidence="3 6" id="KW-0812">Transmembrane</keyword>
<dbReference type="AlphaFoldDB" id="A0A9W9VTF0"/>
<feature type="transmembrane region" description="Helical" evidence="6">
    <location>
        <begin position="157"/>
        <end position="178"/>
    </location>
</feature>
<dbReference type="PRINTS" id="PR01036">
    <property type="entry name" value="TCRTETB"/>
</dbReference>
<dbReference type="OrthoDB" id="10021397at2759"/>
<dbReference type="PANTHER" id="PTHR23501">
    <property type="entry name" value="MAJOR FACILITATOR SUPERFAMILY"/>
    <property type="match status" value="1"/>
</dbReference>
<comment type="subcellular location">
    <subcellularLocation>
        <location evidence="1">Membrane</location>
        <topology evidence="1">Multi-pass membrane protein</topology>
    </subcellularLocation>
</comment>
<feature type="transmembrane region" description="Helical" evidence="6">
    <location>
        <begin position="361"/>
        <end position="385"/>
    </location>
</feature>
<organism evidence="8 9">
    <name type="scientific">Penicillium cosmopolitanum</name>
    <dbReference type="NCBI Taxonomy" id="1131564"/>
    <lineage>
        <taxon>Eukaryota</taxon>
        <taxon>Fungi</taxon>
        <taxon>Dikarya</taxon>
        <taxon>Ascomycota</taxon>
        <taxon>Pezizomycotina</taxon>
        <taxon>Eurotiomycetes</taxon>
        <taxon>Eurotiomycetidae</taxon>
        <taxon>Eurotiales</taxon>
        <taxon>Aspergillaceae</taxon>
        <taxon>Penicillium</taxon>
    </lineage>
</organism>
<reference evidence="8" key="1">
    <citation type="submission" date="2022-12" db="EMBL/GenBank/DDBJ databases">
        <authorList>
            <person name="Petersen C."/>
        </authorList>
    </citation>
    <scope>NUCLEOTIDE SEQUENCE</scope>
    <source>
        <strain evidence="8">IBT 29677</strain>
    </source>
</reference>
<dbReference type="SUPFAM" id="SSF103473">
    <property type="entry name" value="MFS general substrate transporter"/>
    <property type="match status" value="1"/>
</dbReference>
<accession>A0A9W9VTF0</accession>
<evidence type="ECO:0000256" key="6">
    <source>
        <dbReference type="SAM" id="Phobius"/>
    </source>
</evidence>
<dbReference type="InterPro" id="IPR011701">
    <property type="entry name" value="MFS"/>
</dbReference>
<evidence type="ECO:0000256" key="5">
    <source>
        <dbReference type="ARBA" id="ARBA00023136"/>
    </source>
</evidence>
<feature type="transmembrane region" description="Helical" evidence="6">
    <location>
        <begin position="327"/>
        <end position="349"/>
    </location>
</feature>
<evidence type="ECO:0000259" key="7">
    <source>
        <dbReference type="PROSITE" id="PS50850"/>
    </source>
</evidence>
<dbReference type="Gene3D" id="1.20.1720.10">
    <property type="entry name" value="Multidrug resistance protein D"/>
    <property type="match status" value="1"/>
</dbReference>
<proteinExistence type="inferred from homology"/>
<keyword evidence="4 6" id="KW-1133">Transmembrane helix</keyword>
<comment type="similarity">
    <text evidence="2">Belongs to the major facilitator superfamily. TCR/Tet family.</text>
</comment>
<feature type="transmembrane region" description="Helical" evidence="6">
    <location>
        <begin position="215"/>
        <end position="236"/>
    </location>
</feature>
<dbReference type="InterPro" id="IPR020846">
    <property type="entry name" value="MFS_dom"/>
</dbReference>
<feature type="domain" description="Major facilitator superfamily (MFS) profile" evidence="7">
    <location>
        <begin position="62"/>
        <end position="552"/>
    </location>
</feature>
<dbReference type="GO" id="GO:0022857">
    <property type="term" value="F:transmembrane transporter activity"/>
    <property type="evidence" value="ECO:0007669"/>
    <property type="project" value="InterPro"/>
</dbReference>
<feature type="transmembrane region" description="Helical" evidence="6">
    <location>
        <begin position="184"/>
        <end position="203"/>
    </location>
</feature>
<feature type="transmembrane region" description="Helical" evidence="6">
    <location>
        <begin position="256"/>
        <end position="275"/>
    </location>
</feature>
<protein>
    <submittedName>
        <fullName evidence="8">Major facilitator superfamily domain-containing protein</fullName>
    </submittedName>
</protein>
<dbReference type="Gene3D" id="1.20.1250.20">
    <property type="entry name" value="MFS general substrate transporter like domains"/>
    <property type="match status" value="1"/>
</dbReference>
<feature type="transmembrane region" description="Helical" evidence="6">
    <location>
        <begin position="423"/>
        <end position="443"/>
    </location>
</feature>
<dbReference type="CDD" id="cd17502">
    <property type="entry name" value="MFS_Azr1_MDR_like"/>
    <property type="match status" value="1"/>
</dbReference>
<feature type="transmembrane region" description="Helical" evidence="6">
    <location>
        <begin position="57"/>
        <end position="76"/>
    </location>
</feature>
<evidence type="ECO:0000313" key="9">
    <source>
        <dbReference type="Proteomes" id="UP001147747"/>
    </source>
</evidence>
<feature type="transmembrane region" description="Helical" evidence="6">
    <location>
        <begin position="455"/>
        <end position="475"/>
    </location>
</feature>
<feature type="transmembrane region" description="Helical" evidence="6">
    <location>
        <begin position="126"/>
        <end position="145"/>
    </location>
</feature>
<dbReference type="Proteomes" id="UP001147747">
    <property type="component" value="Unassembled WGS sequence"/>
</dbReference>
<feature type="transmembrane region" description="Helical" evidence="6">
    <location>
        <begin position="287"/>
        <end position="307"/>
    </location>
</feature>
<dbReference type="RefSeq" id="XP_056486652.1">
    <property type="nucleotide sequence ID" value="XM_056636032.1"/>
</dbReference>
<reference evidence="8" key="2">
    <citation type="journal article" date="2023" name="IMA Fungus">
        <title>Comparative genomic study of the Penicillium genus elucidates a diverse pangenome and 15 lateral gene transfer events.</title>
        <authorList>
            <person name="Petersen C."/>
            <person name="Sorensen T."/>
            <person name="Nielsen M.R."/>
            <person name="Sondergaard T.E."/>
            <person name="Sorensen J.L."/>
            <person name="Fitzpatrick D.A."/>
            <person name="Frisvad J.C."/>
            <person name="Nielsen K.L."/>
        </authorList>
    </citation>
    <scope>NUCLEOTIDE SEQUENCE</scope>
    <source>
        <strain evidence="8">IBT 29677</strain>
    </source>
</reference>
<feature type="transmembrane region" description="Helical" evidence="6">
    <location>
        <begin position="391"/>
        <end position="411"/>
    </location>
</feature>
<comment type="caution">
    <text evidence="8">The sequence shown here is derived from an EMBL/GenBank/DDBJ whole genome shotgun (WGS) entry which is preliminary data.</text>
</comment>
<dbReference type="PANTHER" id="PTHR23501:SF199">
    <property type="entry name" value="MFS EFFLUX TRANSPORTER INPD-RELATED"/>
    <property type="match status" value="1"/>
</dbReference>
<sequence length="555" mass="60026">MDEKASPSCQWPVSQESTRVILPQLAQEPEAIDEMHDSQHLEDPEDSSDEIKYPKPWRLALITFGLCLAILCTALDNTIITTAIPEITKHYNSLQDVGWYGSAYLLASCALTLPFGKLYTFYSTKWVFMAALGVFEVGSLVCALAPTSTALIVGRAIAGLGAAGLYSGAMIIISQTVALDKRPILNGLLGAMYGIASVTGPLMGGAFTDYLSWRWCFYINLPIGGITALFIMMFFQAPKSIKNTHGFRNQLSQLDLVSMLLFIPSITCLLLAMQWGGSKYPWGDGRIIALFVVFCVLLLAFVFMQWWRGDLATISPRLIKNRNVWGASVFIFCLSGSFLVIVYYIPIWFQAVKGVSATKSGIMSIPILLCIVITSLLAGVIVTTLGYYTPFMLVAPVITAIGAGLLTTLHVESGHTAWIGYQAMAGIGVGMGLQQSMIVFQAVLPMADIPSATTIGLFAQSLGGALFISVGQEVFQTKLRSNLRSELPGVDTGFVMRAGATKLNKVVDAADLPVVLDAYSKAITQTFYVSVTIGALAIIGALPVQWISVKKTKLQ</sequence>
<dbReference type="PROSITE" id="PS50850">
    <property type="entry name" value="MFS"/>
    <property type="match status" value="1"/>
</dbReference>
<dbReference type="GO" id="GO:0005886">
    <property type="term" value="C:plasma membrane"/>
    <property type="evidence" value="ECO:0007669"/>
    <property type="project" value="TreeGrafter"/>
</dbReference>
<dbReference type="GeneID" id="81375012"/>
<feature type="transmembrane region" description="Helical" evidence="6">
    <location>
        <begin position="97"/>
        <end position="120"/>
    </location>
</feature>
<keyword evidence="5 6" id="KW-0472">Membrane</keyword>
<dbReference type="Pfam" id="PF07690">
    <property type="entry name" value="MFS_1"/>
    <property type="match status" value="1"/>
</dbReference>
<evidence type="ECO:0000313" key="8">
    <source>
        <dbReference type="EMBL" id="KAJ5388854.1"/>
    </source>
</evidence>
<dbReference type="InterPro" id="IPR036259">
    <property type="entry name" value="MFS_trans_sf"/>
</dbReference>
<keyword evidence="9" id="KW-1185">Reference proteome</keyword>
<dbReference type="EMBL" id="JAPZBU010000009">
    <property type="protein sequence ID" value="KAJ5388854.1"/>
    <property type="molecule type" value="Genomic_DNA"/>
</dbReference>
<name>A0A9W9VTF0_9EURO</name>
<feature type="transmembrane region" description="Helical" evidence="6">
    <location>
        <begin position="527"/>
        <end position="547"/>
    </location>
</feature>
<evidence type="ECO:0000256" key="1">
    <source>
        <dbReference type="ARBA" id="ARBA00004141"/>
    </source>
</evidence>
<evidence type="ECO:0000256" key="3">
    <source>
        <dbReference type="ARBA" id="ARBA00022692"/>
    </source>
</evidence>
<gene>
    <name evidence="8" type="ORF">N7509_011395</name>
</gene>
<dbReference type="FunFam" id="1.20.1720.10:FF:000012">
    <property type="entry name" value="MFS toxin efflux pump (AflT)"/>
    <property type="match status" value="1"/>
</dbReference>